<evidence type="ECO:0000313" key="4">
    <source>
        <dbReference type="Proteomes" id="UP001516023"/>
    </source>
</evidence>
<dbReference type="Gene3D" id="3.30.1060.10">
    <property type="entry name" value="Peptide methionine sulphoxide reductase MsrA"/>
    <property type="match status" value="1"/>
</dbReference>
<dbReference type="EMBL" id="JABMIG020000418">
    <property type="protein sequence ID" value="KAL3778809.1"/>
    <property type="molecule type" value="Genomic_DNA"/>
</dbReference>
<organism evidence="3 4">
    <name type="scientific">Cyclotella cryptica</name>
    <dbReference type="NCBI Taxonomy" id="29204"/>
    <lineage>
        <taxon>Eukaryota</taxon>
        <taxon>Sar</taxon>
        <taxon>Stramenopiles</taxon>
        <taxon>Ochrophyta</taxon>
        <taxon>Bacillariophyta</taxon>
        <taxon>Coscinodiscophyceae</taxon>
        <taxon>Thalassiosirophycidae</taxon>
        <taxon>Stephanodiscales</taxon>
        <taxon>Stephanodiscaceae</taxon>
        <taxon>Cyclotella</taxon>
    </lineage>
</organism>
<evidence type="ECO:0000256" key="2">
    <source>
        <dbReference type="SAM" id="SignalP"/>
    </source>
</evidence>
<dbReference type="SUPFAM" id="SSF55068">
    <property type="entry name" value="Peptide methionine sulfoxide reductase"/>
    <property type="match status" value="1"/>
</dbReference>
<dbReference type="AlphaFoldDB" id="A0ABD3NS57"/>
<protein>
    <recommendedName>
        <fullName evidence="5">Peptide-methionine (S)-S-oxide reductase</fullName>
    </recommendedName>
</protein>
<comment type="caution">
    <text evidence="3">The sequence shown here is derived from an EMBL/GenBank/DDBJ whole genome shotgun (WGS) entry which is preliminary data.</text>
</comment>
<name>A0ABD3NS57_9STRA</name>
<evidence type="ECO:0000256" key="1">
    <source>
        <dbReference type="SAM" id="Phobius"/>
    </source>
</evidence>
<feature type="chain" id="PRO_5044758526" description="Peptide-methionine (S)-S-oxide reductase" evidence="2">
    <location>
        <begin position="17"/>
        <end position="474"/>
    </location>
</feature>
<keyword evidence="2" id="KW-0732">Signal</keyword>
<keyword evidence="1" id="KW-0472">Membrane</keyword>
<keyword evidence="4" id="KW-1185">Reference proteome</keyword>
<evidence type="ECO:0000313" key="3">
    <source>
        <dbReference type="EMBL" id="KAL3778809.1"/>
    </source>
</evidence>
<dbReference type="InterPro" id="IPR036509">
    <property type="entry name" value="Met_Sox_Rdtase_MsrA_sf"/>
</dbReference>
<keyword evidence="1" id="KW-0812">Transmembrane</keyword>
<proteinExistence type="predicted"/>
<feature type="transmembrane region" description="Helical" evidence="1">
    <location>
        <begin position="291"/>
        <end position="311"/>
    </location>
</feature>
<keyword evidence="1" id="KW-1133">Transmembrane helix</keyword>
<gene>
    <name evidence="3" type="ORF">HJC23_009842</name>
</gene>
<sequence>MKSLFLTPLLLLPTTAYIVTHNRILHPIPPPESTATDTNSRRRFLHSIAGTILASTSLTLPTGAANANDNNDSLQDVYFGAGCFWHVQHEFVLAERTLLGRKDNELTSRTGYAGGFKTDEEGRVCYHNFQSIADYGKLGHGEVVGMTIPESSVGDFAVEYFKLFGDKGERADPMDKGGEYRSLLGLPGGTKHPKYQLVEAAANARGMKLVEGKGNDPDTLGKRIVYVMDSNKFPFYQAEVYHQFHNDFLTPAYGKEYNNLVTAAVEDGRIKITGCPDRMSTVRSHVRNSSLVRLGAFVGGISMVIVFGLLWKARRKIGYSSIDYNGDKDSDIVENDDDIENDITEMVKLFGDKGDRPDPMDKRAEYRTLPGGTKHPQNQLLITAANARGMKLVEGKGNDPDTLGKRLVYVMDSTKFPCYQAEVYHQFHNHYLTPPYGKEYKNLVNAAIEDGRMTLCVHSSKLESVLSFGAGDPR</sequence>
<feature type="signal peptide" evidence="2">
    <location>
        <begin position="1"/>
        <end position="16"/>
    </location>
</feature>
<accession>A0ABD3NS57</accession>
<reference evidence="3 4" key="1">
    <citation type="journal article" date="2020" name="G3 (Bethesda)">
        <title>Improved Reference Genome for Cyclotella cryptica CCMP332, a Model for Cell Wall Morphogenesis, Salinity Adaptation, and Lipid Production in Diatoms (Bacillariophyta).</title>
        <authorList>
            <person name="Roberts W.R."/>
            <person name="Downey K.M."/>
            <person name="Ruck E.C."/>
            <person name="Traller J.C."/>
            <person name="Alverson A.J."/>
        </authorList>
    </citation>
    <scope>NUCLEOTIDE SEQUENCE [LARGE SCALE GENOMIC DNA]</scope>
    <source>
        <strain evidence="3 4">CCMP332</strain>
    </source>
</reference>
<evidence type="ECO:0008006" key="5">
    <source>
        <dbReference type="Google" id="ProtNLM"/>
    </source>
</evidence>
<dbReference type="Proteomes" id="UP001516023">
    <property type="component" value="Unassembled WGS sequence"/>
</dbReference>